<comment type="caution">
    <text evidence="3">The sequence shown here is derived from an EMBL/GenBank/DDBJ whole genome shotgun (WGS) entry which is preliminary data.</text>
</comment>
<keyword evidence="4" id="KW-1185">Reference proteome</keyword>
<dbReference type="InterPro" id="IPR032466">
    <property type="entry name" value="Metal_Hydrolase"/>
</dbReference>
<reference evidence="3" key="2">
    <citation type="submission" date="2020-09" db="EMBL/GenBank/DDBJ databases">
        <authorList>
            <person name="Sun Q."/>
            <person name="Kim S."/>
        </authorList>
    </citation>
    <scope>NUCLEOTIDE SEQUENCE</scope>
    <source>
        <strain evidence="3">KCTC 42651</strain>
    </source>
</reference>
<proteinExistence type="inferred from homology"/>
<dbReference type="EMBL" id="BMZS01000008">
    <property type="protein sequence ID" value="GHD56177.1"/>
    <property type="molecule type" value="Genomic_DNA"/>
</dbReference>
<reference evidence="3" key="1">
    <citation type="journal article" date="2014" name="Int. J. Syst. Evol. Microbiol.">
        <title>Complete genome sequence of Corynebacterium casei LMG S-19264T (=DSM 44701T), isolated from a smear-ripened cheese.</title>
        <authorList>
            <consortium name="US DOE Joint Genome Institute (JGI-PGF)"/>
            <person name="Walter F."/>
            <person name="Albersmeier A."/>
            <person name="Kalinowski J."/>
            <person name="Ruckert C."/>
        </authorList>
    </citation>
    <scope>NUCLEOTIDE SEQUENCE</scope>
    <source>
        <strain evidence="3">KCTC 42651</strain>
    </source>
</reference>
<evidence type="ECO:0000259" key="2">
    <source>
        <dbReference type="Pfam" id="PF04909"/>
    </source>
</evidence>
<comment type="similarity">
    <text evidence="1">Belongs to the metallo-dependent hydrolases superfamily.</text>
</comment>
<dbReference type="GO" id="GO:0016787">
    <property type="term" value="F:hydrolase activity"/>
    <property type="evidence" value="ECO:0007669"/>
    <property type="project" value="InterPro"/>
</dbReference>
<dbReference type="InterPro" id="IPR006680">
    <property type="entry name" value="Amidohydro-rel"/>
</dbReference>
<dbReference type="InterPro" id="IPR052350">
    <property type="entry name" value="Metallo-dep_Lactonases"/>
</dbReference>
<dbReference type="Gene3D" id="3.20.20.140">
    <property type="entry name" value="Metal-dependent hydrolases"/>
    <property type="match status" value="1"/>
</dbReference>
<dbReference type="RefSeq" id="WP_189992164.1">
    <property type="nucleotide sequence ID" value="NZ_BMZS01000008.1"/>
</dbReference>
<evidence type="ECO:0000256" key="1">
    <source>
        <dbReference type="ARBA" id="ARBA00038310"/>
    </source>
</evidence>
<dbReference type="AlphaFoldDB" id="A0A918XVJ6"/>
<name>A0A918XVJ6_9PROT</name>
<dbReference type="Proteomes" id="UP000630353">
    <property type="component" value="Unassembled WGS sequence"/>
</dbReference>
<evidence type="ECO:0000313" key="4">
    <source>
        <dbReference type="Proteomes" id="UP000630353"/>
    </source>
</evidence>
<accession>A0A918XVJ6</accession>
<dbReference type="PANTHER" id="PTHR43569:SF1">
    <property type="entry name" value="BLL3371 PROTEIN"/>
    <property type="match status" value="1"/>
</dbReference>
<gene>
    <name evidence="3" type="ORF">GCM10017083_36000</name>
</gene>
<sequence length="340" mass="37530">MTTRSTNHDWLQTAPETALEPDLPICDPHHHLWDFRQGDVQERYFLDEMLDDLSGGHNVVSSVFIECGTLFAADGPEELRCVNETVFAGGQAAMAASGHYGPARIAAGIVATAELMLGDRVAAVLDAQIEAGQGRVKGIREGAFWHPSPEVRNHRTNPPEGMFGRDDFRAGMKQLAARGLTFDMLCYHTQIPEAADLARAFPDTTFILNHLGGPIGVGPYAGKADEVFADWRGRIDAIAALPNVVVKLGGVNMKVNGYGWESRPKAPSSQELADATRRWYEYAIERFSPDRCMFESNFPVDKLSCSYTVVWNSFKILSKSYSASERAAMFHDTAARVYRL</sequence>
<evidence type="ECO:0000313" key="3">
    <source>
        <dbReference type="EMBL" id="GHD56177.1"/>
    </source>
</evidence>
<dbReference type="PANTHER" id="PTHR43569">
    <property type="entry name" value="AMIDOHYDROLASE"/>
    <property type="match status" value="1"/>
</dbReference>
<organism evidence="3 4">
    <name type="scientific">Thalassobaculum fulvum</name>
    <dbReference type="NCBI Taxonomy" id="1633335"/>
    <lineage>
        <taxon>Bacteria</taxon>
        <taxon>Pseudomonadati</taxon>
        <taxon>Pseudomonadota</taxon>
        <taxon>Alphaproteobacteria</taxon>
        <taxon>Rhodospirillales</taxon>
        <taxon>Thalassobaculaceae</taxon>
        <taxon>Thalassobaculum</taxon>
    </lineage>
</organism>
<feature type="domain" description="Amidohydrolase-related" evidence="2">
    <location>
        <begin position="26"/>
        <end position="340"/>
    </location>
</feature>
<protein>
    <recommendedName>
        <fullName evidence="2">Amidohydrolase-related domain-containing protein</fullName>
    </recommendedName>
</protein>
<dbReference type="Pfam" id="PF04909">
    <property type="entry name" value="Amidohydro_2"/>
    <property type="match status" value="1"/>
</dbReference>
<dbReference type="SUPFAM" id="SSF51556">
    <property type="entry name" value="Metallo-dependent hydrolases"/>
    <property type="match status" value="1"/>
</dbReference>